<dbReference type="EMBL" id="BMAT01007661">
    <property type="protein sequence ID" value="GFR68821.1"/>
    <property type="molecule type" value="Genomic_DNA"/>
</dbReference>
<organism evidence="4 5">
    <name type="scientific">Elysia marginata</name>
    <dbReference type="NCBI Taxonomy" id="1093978"/>
    <lineage>
        <taxon>Eukaryota</taxon>
        <taxon>Metazoa</taxon>
        <taxon>Spiralia</taxon>
        <taxon>Lophotrochozoa</taxon>
        <taxon>Mollusca</taxon>
        <taxon>Gastropoda</taxon>
        <taxon>Heterobranchia</taxon>
        <taxon>Euthyneura</taxon>
        <taxon>Panpulmonata</taxon>
        <taxon>Sacoglossa</taxon>
        <taxon>Placobranchoidea</taxon>
        <taxon>Plakobranchidae</taxon>
        <taxon>Elysia</taxon>
    </lineage>
</organism>
<reference evidence="4 5" key="1">
    <citation type="journal article" date="2021" name="Elife">
        <title>Chloroplast acquisition without the gene transfer in kleptoplastic sea slugs, Plakobranchus ocellatus.</title>
        <authorList>
            <person name="Maeda T."/>
            <person name="Takahashi S."/>
            <person name="Yoshida T."/>
            <person name="Shimamura S."/>
            <person name="Takaki Y."/>
            <person name="Nagai Y."/>
            <person name="Toyoda A."/>
            <person name="Suzuki Y."/>
            <person name="Arimoto A."/>
            <person name="Ishii H."/>
            <person name="Satoh N."/>
            <person name="Nishiyama T."/>
            <person name="Hasebe M."/>
            <person name="Maruyama T."/>
            <person name="Minagawa J."/>
            <person name="Obokata J."/>
            <person name="Shigenobu S."/>
        </authorList>
    </citation>
    <scope>NUCLEOTIDE SEQUENCE [LARGE SCALE GENOMIC DNA]</scope>
</reference>
<feature type="compositionally biased region" description="Basic residues" evidence="2">
    <location>
        <begin position="35"/>
        <end position="49"/>
    </location>
</feature>
<proteinExistence type="predicted"/>
<dbReference type="PROSITE" id="PS00028">
    <property type="entry name" value="ZINC_FINGER_C2H2_1"/>
    <property type="match status" value="1"/>
</dbReference>
<dbReference type="PROSITE" id="PS50157">
    <property type="entry name" value="ZINC_FINGER_C2H2_2"/>
    <property type="match status" value="1"/>
</dbReference>
<dbReference type="AlphaFoldDB" id="A0AAV4F725"/>
<dbReference type="SMART" id="SM00355">
    <property type="entry name" value="ZnF_C2H2"/>
    <property type="match status" value="2"/>
</dbReference>
<comment type="caution">
    <text evidence="4">The sequence shown here is derived from an EMBL/GenBank/DDBJ whole genome shotgun (WGS) entry which is preliminary data.</text>
</comment>
<gene>
    <name evidence="4" type="ORF">ElyMa_003743800</name>
</gene>
<accession>A0AAV4F725</accession>
<evidence type="ECO:0000313" key="4">
    <source>
        <dbReference type="EMBL" id="GFR68821.1"/>
    </source>
</evidence>
<dbReference type="InterPro" id="IPR036236">
    <property type="entry name" value="Znf_C2H2_sf"/>
</dbReference>
<feature type="compositionally biased region" description="Basic and acidic residues" evidence="2">
    <location>
        <begin position="24"/>
        <end position="34"/>
    </location>
</feature>
<feature type="region of interest" description="Disordered" evidence="2">
    <location>
        <begin position="24"/>
        <end position="78"/>
    </location>
</feature>
<feature type="compositionally biased region" description="Polar residues" evidence="2">
    <location>
        <begin position="66"/>
        <end position="78"/>
    </location>
</feature>
<keyword evidence="1" id="KW-0863">Zinc-finger</keyword>
<protein>
    <submittedName>
        <fullName evidence="4">Zinc finger C2H2-type protein</fullName>
    </submittedName>
</protein>
<evidence type="ECO:0000313" key="5">
    <source>
        <dbReference type="Proteomes" id="UP000762676"/>
    </source>
</evidence>
<dbReference type="GO" id="GO:0008270">
    <property type="term" value="F:zinc ion binding"/>
    <property type="evidence" value="ECO:0007669"/>
    <property type="project" value="UniProtKB-KW"/>
</dbReference>
<evidence type="ECO:0000256" key="1">
    <source>
        <dbReference type="PROSITE-ProRule" id="PRU00042"/>
    </source>
</evidence>
<keyword evidence="1" id="KW-0862">Zinc</keyword>
<keyword evidence="5" id="KW-1185">Reference proteome</keyword>
<evidence type="ECO:0000256" key="2">
    <source>
        <dbReference type="SAM" id="MobiDB-lite"/>
    </source>
</evidence>
<evidence type="ECO:0000259" key="3">
    <source>
        <dbReference type="PROSITE" id="PS50157"/>
    </source>
</evidence>
<name>A0AAV4F725_9GAST</name>
<keyword evidence="1" id="KW-0479">Metal-binding</keyword>
<dbReference type="InterPro" id="IPR013087">
    <property type="entry name" value="Znf_C2H2_type"/>
</dbReference>
<dbReference type="Proteomes" id="UP000762676">
    <property type="component" value="Unassembled WGS sequence"/>
</dbReference>
<dbReference type="Gene3D" id="3.30.160.60">
    <property type="entry name" value="Classic Zinc Finger"/>
    <property type="match status" value="1"/>
</dbReference>
<sequence>MRWGKKKQESRWIGRICLWRPKTFDQDKSKTAKERKPRTYRRPIIKSHNNHTSSSNTNIPSEDSESNNPNGATRRPTTSATLAAREDLSNGDGFGQVGCDSARLTESQEETSDYRYHCHHCNNSYSDKRGLQRHLDKLEGKLHQCEICLKMFSRHDVYKRHVRLVHGPFCTPEEDNTYWDLTVPLPGKHRPPTKVLHTILSCAISSSSFHVFSADAIFASVSSTSFLDSLWVCGPVGSTPSYAL</sequence>
<feature type="domain" description="C2H2-type" evidence="3">
    <location>
        <begin position="143"/>
        <end position="166"/>
    </location>
</feature>
<dbReference type="SUPFAM" id="SSF57667">
    <property type="entry name" value="beta-beta-alpha zinc fingers"/>
    <property type="match status" value="1"/>
</dbReference>